<feature type="chain" id="PRO_5019423051" description="Prolyl-tRNA synthetase" evidence="2">
    <location>
        <begin position="29"/>
        <end position="344"/>
    </location>
</feature>
<name>A0A419S423_9SPHI</name>
<evidence type="ECO:0000256" key="2">
    <source>
        <dbReference type="SAM" id="SignalP"/>
    </source>
</evidence>
<dbReference type="PROSITE" id="PS51257">
    <property type="entry name" value="PROKAR_LIPOPROTEIN"/>
    <property type="match status" value="1"/>
</dbReference>
<feature type="compositionally biased region" description="Polar residues" evidence="1">
    <location>
        <begin position="230"/>
        <end position="243"/>
    </location>
</feature>
<comment type="caution">
    <text evidence="3">The sequence shown here is derived from an EMBL/GenBank/DDBJ whole genome shotgun (WGS) entry which is preliminary data.</text>
</comment>
<gene>
    <name evidence="3" type="ORF">BCY91_07860</name>
</gene>
<dbReference type="EMBL" id="MBTA01000026">
    <property type="protein sequence ID" value="RKD14386.1"/>
    <property type="molecule type" value="Genomic_DNA"/>
</dbReference>
<dbReference type="OrthoDB" id="800068at2"/>
<evidence type="ECO:0008006" key="5">
    <source>
        <dbReference type="Google" id="ProtNLM"/>
    </source>
</evidence>
<dbReference type="Proteomes" id="UP000283433">
    <property type="component" value="Unassembled WGS sequence"/>
</dbReference>
<protein>
    <recommendedName>
        <fullName evidence="5">Prolyl-tRNA synthetase</fullName>
    </recommendedName>
</protein>
<dbReference type="RefSeq" id="WP_120182390.1">
    <property type="nucleotide sequence ID" value="NZ_MBTA01000026.1"/>
</dbReference>
<evidence type="ECO:0000313" key="3">
    <source>
        <dbReference type="EMBL" id="RKD14386.1"/>
    </source>
</evidence>
<feature type="region of interest" description="Disordered" evidence="1">
    <location>
        <begin position="204"/>
        <end position="344"/>
    </location>
</feature>
<keyword evidence="2" id="KW-0732">Signal</keyword>
<reference evidence="3 4" key="1">
    <citation type="submission" date="2016-07" db="EMBL/GenBank/DDBJ databases">
        <title>Genome of Pelobium manganitolerans.</title>
        <authorList>
            <person name="Wu S."/>
            <person name="Wang G."/>
        </authorList>
    </citation>
    <scope>NUCLEOTIDE SEQUENCE [LARGE SCALE GENOMIC DNA]</scope>
    <source>
        <strain evidence="3 4">YS-25</strain>
    </source>
</reference>
<evidence type="ECO:0000256" key="1">
    <source>
        <dbReference type="SAM" id="MobiDB-lite"/>
    </source>
</evidence>
<keyword evidence="4" id="KW-1185">Reference proteome</keyword>
<dbReference type="AlphaFoldDB" id="A0A419S423"/>
<feature type="signal peptide" evidence="2">
    <location>
        <begin position="1"/>
        <end position="28"/>
    </location>
</feature>
<organism evidence="3 4">
    <name type="scientific">Pelobium manganitolerans</name>
    <dbReference type="NCBI Taxonomy" id="1842495"/>
    <lineage>
        <taxon>Bacteria</taxon>
        <taxon>Pseudomonadati</taxon>
        <taxon>Bacteroidota</taxon>
        <taxon>Sphingobacteriia</taxon>
        <taxon>Sphingobacteriales</taxon>
        <taxon>Sphingobacteriaceae</taxon>
        <taxon>Pelobium</taxon>
    </lineage>
</organism>
<feature type="compositionally biased region" description="Low complexity" evidence="1">
    <location>
        <begin position="306"/>
        <end position="333"/>
    </location>
</feature>
<proteinExistence type="predicted"/>
<feature type="compositionally biased region" description="Polar residues" evidence="1">
    <location>
        <begin position="256"/>
        <end position="283"/>
    </location>
</feature>
<accession>A0A419S423</accession>
<sequence length="344" mass="39186">MTIQHKFRFFLVALGALALGSCTTEKLATQNADDVYFGNVEALPVTYASTSEQDYRSGNYYDRNGYDRNDDYYYDEYSDRSRFDDWNWRNNYTWRDYYYMDRFGYDPFYFGPSAYLGFNDFYGPGWGFSLGFNTPYYGYGVPWYSTSYWNYYGSFYGNSPYWGIYSYYRPGFYGNYYGGYYGYPYYGYPYYGSGYVGTRRNLTPRPDGAYDNRRGSDGTARMPIPDSRATRPTSADRSGNVRTQSDRNADRPYTRPTRTSPGNNGSTMDRRTQGQSERPSSRPTRTETGRSSEPTSRPAPSRPTRDSSPSYSPPSRSTNSSSGSSSSGSSSGSSGRGSSGRPSR</sequence>
<feature type="compositionally biased region" description="Basic and acidic residues" evidence="1">
    <location>
        <begin position="244"/>
        <end position="253"/>
    </location>
</feature>
<evidence type="ECO:0000313" key="4">
    <source>
        <dbReference type="Proteomes" id="UP000283433"/>
    </source>
</evidence>